<comment type="caution">
    <text evidence="1">The sequence shown here is derived from an EMBL/GenBank/DDBJ whole genome shotgun (WGS) entry which is preliminary data.</text>
</comment>
<accession>A0AAD7CYZ2</accession>
<dbReference type="AlphaFoldDB" id="A0AAD7CYZ2"/>
<name>A0AAD7CYZ2_MYCRO</name>
<dbReference type="Gene3D" id="3.50.50.60">
    <property type="entry name" value="FAD/NAD(P)-binding domain"/>
    <property type="match status" value="1"/>
</dbReference>
<gene>
    <name evidence="1" type="ORF">B0H17DRAFT_1246014</name>
</gene>
<feature type="non-terminal residue" evidence="1">
    <location>
        <position position="1"/>
    </location>
</feature>
<dbReference type="EMBL" id="JARKIE010000180">
    <property type="protein sequence ID" value="KAJ7670417.1"/>
    <property type="molecule type" value="Genomic_DNA"/>
</dbReference>
<sequence>VLSALHAANLDLTPSEQTIFSPVGIIKYWSGAVRVSHPDGLALGGFLRPTLLALVEKFLGTHFLSFLEFVPWLPEAAGEPVALLRLFNQSDIATTSSQTLAEAKTLLEEVISKINKDPRVSSAAPQPVTDDIKEFLEWDYFPHFDQPQLEAGYYAKFNALQGEKNTYYVSGLNGFETVEYAIRRGDVFSLYQ</sequence>
<proteinExistence type="predicted"/>
<organism evidence="1 2">
    <name type="scientific">Mycena rosella</name>
    <name type="common">Pink bonnet</name>
    <name type="synonym">Agaricus rosellus</name>
    <dbReference type="NCBI Taxonomy" id="1033263"/>
    <lineage>
        <taxon>Eukaryota</taxon>
        <taxon>Fungi</taxon>
        <taxon>Dikarya</taxon>
        <taxon>Basidiomycota</taxon>
        <taxon>Agaricomycotina</taxon>
        <taxon>Agaricomycetes</taxon>
        <taxon>Agaricomycetidae</taxon>
        <taxon>Agaricales</taxon>
        <taxon>Marasmiineae</taxon>
        <taxon>Mycenaceae</taxon>
        <taxon>Mycena</taxon>
    </lineage>
</organism>
<protein>
    <submittedName>
        <fullName evidence="1">Uncharacterized protein</fullName>
    </submittedName>
</protein>
<dbReference type="InterPro" id="IPR036188">
    <property type="entry name" value="FAD/NAD-bd_sf"/>
</dbReference>
<dbReference type="Proteomes" id="UP001221757">
    <property type="component" value="Unassembled WGS sequence"/>
</dbReference>
<evidence type="ECO:0000313" key="1">
    <source>
        <dbReference type="EMBL" id="KAJ7670417.1"/>
    </source>
</evidence>
<evidence type="ECO:0000313" key="2">
    <source>
        <dbReference type="Proteomes" id="UP001221757"/>
    </source>
</evidence>
<keyword evidence="2" id="KW-1185">Reference proteome</keyword>
<reference evidence="1" key="1">
    <citation type="submission" date="2023-03" db="EMBL/GenBank/DDBJ databases">
        <title>Massive genome expansion in bonnet fungi (Mycena s.s.) driven by repeated elements and novel gene families across ecological guilds.</title>
        <authorList>
            <consortium name="Lawrence Berkeley National Laboratory"/>
            <person name="Harder C.B."/>
            <person name="Miyauchi S."/>
            <person name="Viragh M."/>
            <person name="Kuo A."/>
            <person name="Thoen E."/>
            <person name="Andreopoulos B."/>
            <person name="Lu D."/>
            <person name="Skrede I."/>
            <person name="Drula E."/>
            <person name="Henrissat B."/>
            <person name="Morin E."/>
            <person name="Kohler A."/>
            <person name="Barry K."/>
            <person name="LaButti K."/>
            <person name="Morin E."/>
            <person name="Salamov A."/>
            <person name="Lipzen A."/>
            <person name="Mereny Z."/>
            <person name="Hegedus B."/>
            <person name="Baldrian P."/>
            <person name="Stursova M."/>
            <person name="Weitz H."/>
            <person name="Taylor A."/>
            <person name="Grigoriev I.V."/>
            <person name="Nagy L.G."/>
            <person name="Martin F."/>
            <person name="Kauserud H."/>
        </authorList>
    </citation>
    <scope>NUCLEOTIDE SEQUENCE</scope>
    <source>
        <strain evidence="1">CBHHK067</strain>
    </source>
</reference>